<dbReference type="Proteomes" id="UP000229757">
    <property type="component" value="Chromosome"/>
</dbReference>
<dbReference type="KEGG" id="rfo:REIFOR_03185"/>
<dbReference type="Gene3D" id="2.40.128.520">
    <property type="match status" value="1"/>
</dbReference>
<dbReference type="Pfam" id="PF09917">
    <property type="entry name" value="DUF2147"/>
    <property type="match status" value="1"/>
</dbReference>
<accession>A0A2K8KXI2</accession>
<keyword evidence="3" id="KW-1185">Reference proteome</keyword>
<protein>
    <recommendedName>
        <fullName evidence="1">DUF2147 domain-containing protein</fullName>
    </recommendedName>
</protein>
<dbReference type="InterPro" id="IPR019223">
    <property type="entry name" value="DUF2147"/>
</dbReference>
<dbReference type="EMBL" id="CP011797">
    <property type="protein sequence ID" value="ATX78291.1"/>
    <property type="molecule type" value="Genomic_DNA"/>
</dbReference>
<organism evidence="2 3">
    <name type="scientific">Reinekea forsetii</name>
    <dbReference type="NCBI Taxonomy" id="1336806"/>
    <lineage>
        <taxon>Bacteria</taxon>
        <taxon>Pseudomonadati</taxon>
        <taxon>Pseudomonadota</taxon>
        <taxon>Gammaproteobacteria</taxon>
        <taxon>Oceanospirillales</taxon>
        <taxon>Saccharospirillaceae</taxon>
        <taxon>Reinekea</taxon>
    </lineage>
</organism>
<reference evidence="2 3" key="1">
    <citation type="journal article" date="2017" name="Environ. Microbiol.">
        <title>Genomic and physiological analyses of 'Reinekea forsetii' reveal a versatile opportunistic lifestyle during spring algae blooms.</title>
        <authorList>
            <person name="Avci B."/>
            <person name="Hahnke R.L."/>
            <person name="Chafee M."/>
            <person name="Fischer T."/>
            <person name="Gruber-Vodicka H."/>
            <person name="Tegetmeyer H.E."/>
            <person name="Harder J."/>
            <person name="Fuchs B.M."/>
            <person name="Amann R.I."/>
            <person name="Teeling H."/>
        </authorList>
    </citation>
    <scope>NUCLEOTIDE SEQUENCE [LARGE SCALE GENOMIC DNA]</scope>
    <source>
        <strain evidence="2 3">Hel1_31_D35</strain>
    </source>
</reference>
<gene>
    <name evidence="2" type="ORF">REIFOR_03185</name>
</gene>
<evidence type="ECO:0000313" key="2">
    <source>
        <dbReference type="EMBL" id="ATX78291.1"/>
    </source>
</evidence>
<name>A0A2K8KXI2_9GAMM</name>
<dbReference type="AlphaFoldDB" id="A0A2K8KXI2"/>
<sequence>MSHCVLKITNIRVKLSNPNHLLWCSDSFRSMVTMKTFFSIFLCLALSGLSQAATPSPVGQWQTIDDETGEAKSLVTLWLKNGELMGRIDTLLNPEEPIPICEECSGARKNQPVEGMTFVWGLTENGDQWDGGTILDPGNGKEYKARFRLIDQGASLEVRGYIGFALLGRTQMWQRLP</sequence>
<feature type="domain" description="DUF2147" evidence="1">
    <location>
        <begin position="59"/>
        <end position="175"/>
    </location>
</feature>
<evidence type="ECO:0000313" key="3">
    <source>
        <dbReference type="Proteomes" id="UP000229757"/>
    </source>
</evidence>
<dbReference type="PANTHER" id="PTHR36919:SF3">
    <property type="entry name" value="BLL5882 PROTEIN"/>
    <property type="match status" value="1"/>
</dbReference>
<dbReference type="PANTHER" id="PTHR36919">
    <property type="entry name" value="BLR1215 PROTEIN"/>
    <property type="match status" value="1"/>
</dbReference>
<evidence type="ECO:0000259" key="1">
    <source>
        <dbReference type="Pfam" id="PF09917"/>
    </source>
</evidence>
<proteinExistence type="predicted"/>